<proteinExistence type="predicted"/>
<evidence type="ECO:0000259" key="4">
    <source>
        <dbReference type="Pfam" id="PF03129"/>
    </source>
</evidence>
<dbReference type="InterPro" id="IPR044140">
    <property type="entry name" value="ProRS_anticodon_short"/>
</dbReference>
<dbReference type="GO" id="GO:0005829">
    <property type="term" value="C:cytosol"/>
    <property type="evidence" value="ECO:0007669"/>
    <property type="project" value="TreeGrafter"/>
</dbReference>
<evidence type="ECO:0000256" key="2">
    <source>
        <dbReference type="ARBA" id="ARBA00022840"/>
    </source>
</evidence>
<evidence type="ECO:0000313" key="6">
    <source>
        <dbReference type="EMBL" id="SHK20967.1"/>
    </source>
</evidence>
<dbReference type="InterPro" id="IPR045864">
    <property type="entry name" value="aa-tRNA-synth_II/BPL/LPL"/>
</dbReference>
<keyword evidence="3 6" id="KW-0030">Aminoacyl-tRNA synthetase</keyword>
<dbReference type="InterPro" id="IPR036754">
    <property type="entry name" value="YbaK/aa-tRNA-synt-asso_dom_sf"/>
</dbReference>
<protein>
    <submittedName>
        <fullName evidence="6">Prolyl-tRNA synthetase</fullName>
    </submittedName>
</protein>
<keyword evidence="2" id="KW-0067">ATP-binding</keyword>
<feature type="domain" description="Anticodon-binding" evidence="4">
    <location>
        <begin position="437"/>
        <end position="508"/>
    </location>
</feature>
<evidence type="ECO:0000256" key="3">
    <source>
        <dbReference type="ARBA" id="ARBA00023146"/>
    </source>
</evidence>
<dbReference type="SUPFAM" id="SSF55826">
    <property type="entry name" value="YbaK/ProRS associated domain"/>
    <property type="match status" value="1"/>
</dbReference>
<dbReference type="STRING" id="1123349.SAMN02744037_01876"/>
<dbReference type="SUPFAM" id="SSF52954">
    <property type="entry name" value="Class II aaRS ABD-related"/>
    <property type="match status" value="1"/>
</dbReference>
<dbReference type="Pfam" id="PF03129">
    <property type="entry name" value="HGTP_anticodon"/>
    <property type="match status" value="1"/>
</dbReference>
<dbReference type="InterPro" id="IPR007214">
    <property type="entry name" value="YbaK/aa-tRNA-synth-assoc-dom"/>
</dbReference>
<evidence type="ECO:0000259" key="5">
    <source>
        <dbReference type="Pfam" id="PF04073"/>
    </source>
</evidence>
<organism evidence="6 7">
    <name type="scientific">Tepidibacter formicigenes DSM 15518</name>
    <dbReference type="NCBI Taxonomy" id="1123349"/>
    <lineage>
        <taxon>Bacteria</taxon>
        <taxon>Bacillati</taxon>
        <taxon>Bacillota</taxon>
        <taxon>Clostridia</taxon>
        <taxon>Peptostreptococcales</taxon>
        <taxon>Peptostreptococcaceae</taxon>
        <taxon>Tepidibacter</taxon>
    </lineage>
</organism>
<dbReference type="CDD" id="cd00861">
    <property type="entry name" value="ProRS_anticodon_short"/>
    <property type="match status" value="1"/>
</dbReference>
<dbReference type="GO" id="GO:0004827">
    <property type="term" value="F:proline-tRNA ligase activity"/>
    <property type="evidence" value="ECO:0007669"/>
    <property type="project" value="TreeGrafter"/>
</dbReference>
<dbReference type="InterPro" id="IPR036621">
    <property type="entry name" value="Anticodon-bd_dom_sf"/>
</dbReference>
<dbReference type="GO" id="GO:0006433">
    <property type="term" value="P:prolyl-tRNA aminoacylation"/>
    <property type="evidence" value="ECO:0007669"/>
    <property type="project" value="TreeGrafter"/>
</dbReference>
<dbReference type="RefSeq" id="WP_072889354.1">
    <property type="nucleotide sequence ID" value="NZ_FRAE01000044.1"/>
</dbReference>
<dbReference type="Gene3D" id="3.40.50.800">
    <property type="entry name" value="Anticodon-binding domain"/>
    <property type="match status" value="1"/>
</dbReference>
<dbReference type="SUPFAM" id="SSF55681">
    <property type="entry name" value="Class II aaRS and biotin synthetases"/>
    <property type="match status" value="1"/>
</dbReference>
<reference evidence="7" key="1">
    <citation type="submission" date="2016-11" db="EMBL/GenBank/DDBJ databases">
        <authorList>
            <person name="Varghese N."/>
            <person name="Submissions S."/>
        </authorList>
    </citation>
    <scope>NUCLEOTIDE SEQUENCE [LARGE SCALE GENOMIC DNA]</scope>
    <source>
        <strain evidence="7">DSM 15518</strain>
    </source>
</reference>
<dbReference type="GO" id="GO:0140096">
    <property type="term" value="F:catalytic activity, acting on a protein"/>
    <property type="evidence" value="ECO:0007669"/>
    <property type="project" value="UniProtKB-ARBA"/>
</dbReference>
<dbReference type="EMBL" id="FRAE01000044">
    <property type="protein sequence ID" value="SHK20967.1"/>
    <property type="molecule type" value="Genomic_DNA"/>
</dbReference>
<evidence type="ECO:0000256" key="1">
    <source>
        <dbReference type="ARBA" id="ARBA00022490"/>
    </source>
</evidence>
<dbReference type="Pfam" id="PF04073">
    <property type="entry name" value="tRNA_edit"/>
    <property type="match status" value="1"/>
</dbReference>
<dbReference type="PANTHER" id="PTHR42753">
    <property type="entry name" value="MITOCHONDRIAL RIBOSOME PROTEIN L39/PROLYL-TRNA LIGASE FAMILY MEMBER"/>
    <property type="match status" value="1"/>
</dbReference>
<name>A0A1M6QLS2_9FIRM</name>
<dbReference type="OrthoDB" id="9809052at2"/>
<dbReference type="CDD" id="cd04334">
    <property type="entry name" value="ProRS-INS"/>
    <property type="match status" value="1"/>
</dbReference>
<feature type="domain" description="YbaK/aminoacyl-tRNA synthetase-associated" evidence="5">
    <location>
        <begin position="212"/>
        <end position="327"/>
    </location>
</feature>
<dbReference type="GO" id="GO:0016740">
    <property type="term" value="F:transferase activity"/>
    <property type="evidence" value="ECO:0007669"/>
    <property type="project" value="UniProtKB-ARBA"/>
</dbReference>
<keyword evidence="7" id="KW-1185">Reference proteome</keyword>
<dbReference type="Gene3D" id="3.90.960.10">
    <property type="entry name" value="YbaK/aminoacyl-tRNA synthetase-associated domain"/>
    <property type="match status" value="1"/>
</dbReference>
<keyword evidence="1" id="KW-0963">Cytoplasm</keyword>
<dbReference type="InterPro" id="IPR004154">
    <property type="entry name" value="Anticodon-bd"/>
</dbReference>
<dbReference type="InterPro" id="IPR050062">
    <property type="entry name" value="Pro-tRNA_synthetase"/>
</dbReference>
<evidence type="ECO:0000313" key="7">
    <source>
        <dbReference type="Proteomes" id="UP000242497"/>
    </source>
</evidence>
<dbReference type="GO" id="GO:0005524">
    <property type="term" value="F:ATP binding"/>
    <property type="evidence" value="ECO:0007669"/>
    <property type="project" value="UniProtKB-KW"/>
</dbReference>
<dbReference type="Proteomes" id="UP000242497">
    <property type="component" value="Unassembled WGS sequence"/>
</dbReference>
<keyword evidence="3 6" id="KW-0436">Ligase</keyword>
<dbReference type="AlphaFoldDB" id="A0A1M6QLS2"/>
<accession>A0A1M6QLS2</accession>
<sequence length="508" mass="59309">MKLSKMYLKTYKECPLNVTSDSLKLLYRAGFVKYLEDLSYSYTPLGNLFFNNLIEIILDNFEEYMNIKANGDKVNILKSYISDLKSYKNIPLNLAYFTLNKNRGYKFKDGLLNPRKENMIRFIKVTSKEDINTSIQETIKKINCMLEELNIKYMYLKNEENNLRYFYKCNYPLREVFFCEKCGYGSLKEEAKSSFEKDLSTEELKNTQSIYTPNIGKIEDLQAFLNISRKKLIKTLLFNVNAEIIAVLLRGDRSINLRLLAKFLNVKEKEIKMASEEEVKLATNANVGFAGPIGLKVNKIFADEEILYIKNAVVGANKTDYHIKNVNYQRDFKVDDIGNFKLVERGHTCIKCESLLKSFDGTNFIDINVLESDFKYLNYNGKEEKLYILETKFYTDRLFSIIVEENKDELGIKWPESISYFDYHIIIGNIKKEQEYSAGNLIYENLIKKGYTVLLDDRKERIGFKFKDYELIGIPKAIVVGKEIENNFVEIRNRISKESENIDISELI</sequence>
<dbReference type="GO" id="GO:0002161">
    <property type="term" value="F:aminoacyl-tRNA deacylase activity"/>
    <property type="evidence" value="ECO:0007669"/>
    <property type="project" value="InterPro"/>
</dbReference>
<gene>
    <name evidence="6" type="ORF">SAMN02744037_01876</name>
</gene>
<keyword evidence="2" id="KW-0547">Nucleotide-binding</keyword>
<dbReference type="PANTHER" id="PTHR42753:SF2">
    <property type="entry name" value="PROLINE--TRNA LIGASE"/>
    <property type="match status" value="1"/>
</dbReference>